<feature type="transmembrane region" description="Helical" evidence="6">
    <location>
        <begin position="49"/>
        <end position="75"/>
    </location>
</feature>
<evidence type="ECO:0000256" key="6">
    <source>
        <dbReference type="SAM" id="Phobius"/>
    </source>
</evidence>
<dbReference type="PANTHER" id="PTHR40077:SF1">
    <property type="entry name" value="MEMBRANE PROTEIN"/>
    <property type="match status" value="1"/>
</dbReference>
<keyword evidence="2" id="KW-1003">Cell membrane</keyword>
<keyword evidence="9" id="KW-1185">Reference proteome</keyword>
<evidence type="ECO:0000256" key="3">
    <source>
        <dbReference type="ARBA" id="ARBA00022692"/>
    </source>
</evidence>
<evidence type="ECO:0000313" key="8">
    <source>
        <dbReference type="EMBL" id="MDR7355813.1"/>
    </source>
</evidence>
<evidence type="ECO:0000259" key="7">
    <source>
        <dbReference type="Pfam" id="PF12823"/>
    </source>
</evidence>
<reference evidence="8 9" key="1">
    <citation type="submission" date="2023-07" db="EMBL/GenBank/DDBJ databases">
        <title>Sequencing the genomes of 1000 actinobacteria strains.</title>
        <authorList>
            <person name="Klenk H.-P."/>
        </authorList>
    </citation>
    <scope>NUCLEOTIDE SEQUENCE [LARGE SCALE GENOMIC DNA]</scope>
    <source>
        <strain evidence="8 9">DSM 44508</strain>
    </source>
</reference>
<feature type="transmembrane region" description="Helical" evidence="6">
    <location>
        <begin position="24"/>
        <end position="42"/>
    </location>
</feature>
<feature type="transmembrane region" description="Helical" evidence="6">
    <location>
        <begin position="81"/>
        <end position="104"/>
    </location>
</feature>
<evidence type="ECO:0000256" key="1">
    <source>
        <dbReference type="ARBA" id="ARBA00004651"/>
    </source>
</evidence>
<dbReference type="PANTHER" id="PTHR40077">
    <property type="entry name" value="MEMBRANE PROTEIN-RELATED"/>
    <property type="match status" value="1"/>
</dbReference>
<feature type="transmembrane region" description="Helical" evidence="6">
    <location>
        <begin position="138"/>
        <end position="158"/>
    </location>
</feature>
<organism evidence="8 9">
    <name type="scientific">Corynebacterium felinum</name>
    <dbReference type="NCBI Taxonomy" id="131318"/>
    <lineage>
        <taxon>Bacteria</taxon>
        <taxon>Bacillati</taxon>
        <taxon>Actinomycetota</taxon>
        <taxon>Actinomycetes</taxon>
        <taxon>Mycobacteriales</taxon>
        <taxon>Corynebacteriaceae</taxon>
        <taxon>Corynebacterium</taxon>
    </lineage>
</organism>
<sequence>MNSFAAESKSPTFSFMHPRRVHKAVAIGEMFTWSFLIIGMILKYSSTTAAVVPIAGGIHGFGFLCFVIFTLAIWVNNSWPASWGVLGVAVSAIPFAALPFMLLAEKKGLLDQDWRFRDGEQPRTVAEKVLALVVRNPVRAVVVGVVLVAFVFTVLLHLGPPVDVEKALSSSS</sequence>
<comment type="caution">
    <text evidence="8">The sequence shown here is derived from an EMBL/GenBank/DDBJ whole genome shotgun (WGS) entry which is preliminary data.</text>
</comment>
<dbReference type="NCBIfam" id="TIGR03954">
    <property type="entry name" value="integ_memb_HG"/>
    <property type="match status" value="1"/>
</dbReference>
<evidence type="ECO:0000313" key="9">
    <source>
        <dbReference type="Proteomes" id="UP001183619"/>
    </source>
</evidence>
<dbReference type="EMBL" id="JAVDYF010000001">
    <property type="protein sequence ID" value="MDR7355813.1"/>
    <property type="molecule type" value="Genomic_DNA"/>
</dbReference>
<accession>A0ABU2BDK5</accession>
<evidence type="ECO:0000256" key="4">
    <source>
        <dbReference type="ARBA" id="ARBA00022989"/>
    </source>
</evidence>
<proteinExistence type="predicted"/>
<keyword evidence="3 6" id="KW-0812">Transmembrane</keyword>
<gene>
    <name evidence="8" type="ORF">J2S37_002351</name>
</gene>
<evidence type="ECO:0000256" key="2">
    <source>
        <dbReference type="ARBA" id="ARBA00022475"/>
    </source>
</evidence>
<protein>
    <submittedName>
        <fullName evidence="8">Integral membrane protein</fullName>
    </submittedName>
</protein>
<dbReference type="InterPro" id="IPR023845">
    <property type="entry name" value="DUF3817_TM"/>
</dbReference>
<keyword evidence="4 6" id="KW-1133">Transmembrane helix</keyword>
<dbReference type="Proteomes" id="UP001183619">
    <property type="component" value="Unassembled WGS sequence"/>
</dbReference>
<feature type="domain" description="DUF3817" evidence="7">
    <location>
        <begin position="21"/>
        <end position="100"/>
    </location>
</feature>
<evidence type="ECO:0000256" key="5">
    <source>
        <dbReference type="ARBA" id="ARBA00023136"/>
    </source>
</evidence>
<keyword evidence="5 6" id="KW-0472">Membrane</keyword>
<name>A0ABU2BDK5_9CORY</name>
<dbReference type="Pfam" id="PF12823">
    <property type="entry name" value="DUF3817"/>
    <property type="match status" value="1"/>
</dbReference>
<comment type="subcellular location">
    <subcellularLocation>
        <location evidence="1">Cell membrane</location>
        <topology evidence="1">Multi-pass membrane protein</topology>
    </subcellularLocation>
</comment>